<dbReference type="SUPFAM" id="SSF82861">
    <property type="entry name" value="Mechanosensitive channel protein MscS (YggB), transmembrane region"/>
    <property type="match status" value="1"/>
</dbReference>
<feature type="region of interest" description="Disordered" evidence="9">
    <location>
        <begin position="575"/>
        <end position="606"/>
    </location>
</feature>
<dbReference type="PANTHER" id="PTHR30566:SF5">
    <property type="entry name" value="MECHANOSENSITIVE ION CHANNEL PROTEIN 1, MITOCHONDRIAL-RELATED"/>
    <property type="match status" value="1"/>
</dbReference>
<dbReference type="RefSeq" id="XP_008232999.2">
    <property type="nucleotide sequence ID" value="XM_008234777.2"/>
</dbReference>
<evidence type="ECO:0000256" key="4">
    <source>
        <dbReference type="ARBA" id="ARBA00022989"/>
    </source>
</evidence>
<evidence type="ECO:0000313" key="12">
    <source>
        <dbReference type="Proteomes" id="UP000694861"/>
    </source>
</evidence>
<feature type="transmembrane region" description="Helical" evidence="10">
    <location>
        <begin position="175"/>
        <end position="193"/>
    </location>
</feature>
<dbReference type="Pfam" id="PF00924">
    <property type="entry name" value="MS_channel_2nd"/>
    <property type="match status" value="1"/>
</dbReference>
<feature type="compositionally biased region" description="Polar residues" evidence="9">
    <location>
        <begin position="578"/>
        <end position="606"/>
    </location>
</feature>
<keyword evidence="5" id="KW-0406">Ion transport</keyword>
<dbReference type="InterPro" id="IPR010920">
    <property type="entry name" value="LSM_dom_sf"/>
</dbReference>
<keyword evidence="5" id="KW-0813">Transport</keyword>
<feature type="transmembrane region" description="Helical" evidence="10">
    <location>
        <begin position="264"/>
        <end position="281"/>
    </location>
</feature>
<name>A0ABM0P1D5_PRUMU</name>
<protein>
    <submittedName>
        <fullName evidence="13">Uncharacterized protein LOC103332085</fullName>
    </submittedName>
</protein>
<evidence type="ECO:0000259" key="11">
    <source>
        <dbReference type="Pfam" id="PF00924"/>
    </source>
</evidence>
<dbReference type="Gene3D" id="1.10.287.1260">
    <property type="match status" value="1"/>
</dbReference>
<feature type="compositionally biased region" description="Polar residues" evidence="9">
    <location>
        <begin position="548"/>
        <end position="562"/>
    </location>
</feature>
<keyword evidence="7" id="KW-0407">Ion channel</keyword>
<evidence type="ECO:0000256" key="7">
    <source>
        <dbReference type="ARBA" id="ARBA00023303"/>
    </source>
</evidence>
<feature type="transmembrane region" description="Helical" evidence="10">
    <location>
        <begin position="238"/>
        <end position="258"/>
    </location>
</feature>
<evidence type="ECO:0000256" key="3">
    <source>
        <dbReference type="ARBA" id="ARBA00022692"/>
    </source>
</evidence>
<dbReference type="Gene3D" id="2.30.30.60">
    <property type="match status" value="1"/>
</dbReference>
<keyword evidence="3 10" id="KW-0812">Transmembrane</keyword>
<gene>
    <name evidence="13" type="primary">LOC103332085</name>
</gene>
<keyword evidence="8" id="KW-0175">Coiled coil</keyword>
<dbReference type="InterPro" id="IPR006685">
    <property type="entry name" value="MscS_channel_2nd"/>
</dbReference>
<sequence>METNLRRVRRRQRTSDSLIVTYNSISSSEAKEVGFKDMMNNFWLGRASRRRIVISYNEINSDKSWSVGIGNLFNNYCNLSVVVIFLLVVVVALIPLGLWIKWATRLGVPAASGGSEVDIGNSGIVGRDWVAKVKDAWQSAVDAATYSGQKTKETSVELSSYVQQLLDSYAHLRNVVVPVGCTLAGTIFAWLVMPRLFRRFHKYASQGRTALLSGSLSEEPVPYEKSFWGALEDPVRHLVTFMAFSQIGILVALTTIASQYLAPAWRGAVILSFVWFLQWWKTNMFTRVLATQSLPGLDRDKLLAIDNISSIGLFVIGIMALAEACGVAVQSILTVGGIGGFATAFAARDVLGNVLSGFSMQFSNPFSLGDTIKAGAIEGQVVEMGLTTTSLLNAEKLPVIVPNSLFSSQAIVNKSRAQWRAIVTKIPLQMNDLGLPSDKRYLIPEDRIPWLEENLTGQGWDIAHFVDPATLARLSTARRTTTYLPFTLADSNLRGIDLFKDICSVNVELCCIEDSASRIQASFQEMEAELAQHHSFEDCASESESDQSDMSAPRSLSLSGSAKKSRDASQVVLGLGSPNVSASSTPSRPQQVSRAPTSASSLRENDLTSMTDKQLWDYQSQCLNAMVGIHNTQMARFQAMSSEICEKAATLELSEKRIKECEYELEQQRGELQTLKSVQSTVLIEVDRLKKELVDAARNRDEEYQANTKQIMVEVARQFRYGWVQGQQLPEHRFVADPDDYDDELGFDLAGYELFQGMHPEDRPPTDYILHRRTLPATFYGPTSSGSIGTVIPSANVALSISSTGPVLRFTGFTSPAGFFTCAGPTSEVVPDPFDDAS</sequence>
<accession>A0ABM0P1D5</accession>
<evidence type="ECO:0000256" key="6">
    <source>
        <dbReference type="ARBA" id="ARBA00023136"/>
    </source>
</evidence>
<evidence type="ECO:0000256" key="1">
    <source>
        <dbReference type="ARBA" id="ARBA00004141"/>
    </source>
</evidence>
<feature type="coiled-coil region" evidence="8">
    <location>
        <begin position="651"/>
        <end position="706"/>
    </location>
</feature>
<reference evidence="13" key="2">
    <citation type="submission" date="2025-08" db="UniProtKB">
        <authorList>
            <consortium name="RefSeq"/>
        </authorList>
    </citation>
    <scope>IDENTIFICATION</scope>
</reference>
<reference evidence="12" key="1">
    <citation type="journal article" date="2012" name="Nat. Commun.">
        <title>The genome of Prunus mume.</title>
        <authorList>
            <person name="Zhang Q."/>
            <person name="Chen W."/>
            <person name="Sun L."/>
            <person name="Zhao F."/>
            <person name="Huang B."/>
            <person name="Yang W."/>
            <person name="Tao Y."/>
            <person name="Wang J."/>
            <person name="Yuan Z."/>
            <person name="Fan G."/>
            <person name="Xing Z."/>
            <person name="Han C."/>
            <person name="Pan H."/>
            <person name="Zhong X."/>
            <person name="Shi W."/>
            <person name="Liang X."/>
            <person name="Du D."/>
            <person name="Sun F."/>
            <person name="Xu Z."/>
            <person name="Hao R."/>
            <person name="Lv T."/>
            <person name="Lv Y."/>
            <person name="Zheng Z."/>
            <person name="Sun M."/>
            <person name="Luo L."/>
            <person name="Cai M."/>
            <person name="Gao Y."/>
            <person name="Wang J."/>
            <person name="Yin Y."/>
            <person name="Xu X."/>
            <person name="Cheng T."/>
            <person name="Wang J."/>
        </authorList>
    </citation>
    <scope>NUCLEOTIDE SEQUENCE [LARGE SCALE GENOMIC DNA]</scope>
</reference>
<evidence type="ECO:0000256" key="2">
    <source>
        <dbReference type="ARBA" id="ARBA00008017"/>
    </source>
</evidence>
<evidence type="ECO:0000256" key="8">
    <source>
        <dbReference type="SAM" id="Coils"/>
    </source>
</evidence>
<feature type="transmembrane region" description="Helical" evidence="10">
    <location>
        <begin position="302"/>
        <end position="322"/>
    </location>
</feature>
<keyword evidence="4 10" id="KW-1133">Transmembrane helix</keyword>
<evidence type="ECO:0000256" key="9">
    <source>
        <dbReference type="SAM" id="MobiDB-lite"/>
    </source>
</evidence>
<feature type="domain" description="Mechanosensitive ion channel MscS" evidence="11">
    <location>
        <begin position="349"/>
        <end position="416"/>
    </location>
</feature>
<evidence type="ECO:0000313" key="13">
    <source>
        <dbReference type="RefSeq" id="XP_008232999.2"/>
    </source>
</evidence>
<dbReference type="InterPro" id="IPR023408">
    <property type="entry name" value="MscS_beta-dom_sf"/>
</dbReference>
<dbReference type="Proteomes" id="UP000694861">
    <property type="component" value="Linkage group LG5"/>
</dbReference>
<comment type="subcellular location">
    <subcellularLocation>
        <location evidence="1">Membrane</location>
        <topology evidence="1">Multi-pass membrane protein</topology>
    </subcellularLocation>
</comment>
<organism evidence="12 13">
    <name type="scientific">Prunus mume</name>
    <name type="common">Japanese apricot</name>
    <name type="synonym">Armeniaca mume</name>
    <dbReference type="NCBI Taxonomy" id="102107"/>
    <lineage>
        <taxon>Eukaryota</taxon>
        <taxon>Viridiplantae</taxon>
        <taxon>Streptophyta</taxon>
        <taxon>Embryophyta</taxon>
        <taxon>Tracheophyta</taxon>
        <taxon>Spermatophyta</taxon>
        <taxon>Magnoliopsida</taxon>
        <taxon>eudicotyledons</taxon>
        <taxon>Gunneridae</taxon>
        <taxon>Pentapetalae</taxon>
        <taxon>rosids</taxon>
        <taxon>fabids</taxon>
        <taxon>Rosales</taxon>
        <taxon>Rosaceae</taxon>
        <taxon>Amygdaloideae</taxon>
        <taxon>Amygdaleae</taxon>
        <taxon>Prunus</taxon>
    </lineage>
</organism>
<comment type="similarity">
    <text evidence="2">Belongs to the MscS (TC 1.A.23) family.</text>
</comment>
<dbReference type="InterPro" id="IPR011014">
    <property type="entry name" value="MscS_channel_TM-2"/>
</dbReference>
<keyword evidence="12" id="KW-1185">Reference proteome</keyword>
<evidence type="ECO:0000256" key="5">
    <source>
        <dbReference type="ARBA" id="ARBA00023065"/>
    </source>
</evidence>
<evidence type="ECO:0000256" key="10">
    <source>
        <dbReference type="SAM" id="Phobius"/>
    </source>
</evidence>
<proteinExistence type="inferred from homology"/>
<dbReference type="GeneID" id="103332085"/>
<feature type="transmembrane region" description="Helical" evidence="10">
    <location>
        <begin position="79"/>
        <end position="100"/>
    </location>
</feature>
<feature type="region of interest" description="Disordered" evidence="9">
    <location>
        <begin position="534"/>
        <end position="563"/>
    </location>
</feature>
<dbReference type="PANTHER" id="PTHR30566">
    <property type="entry name" value="YNAI-RELATED MECHANOSENSITIVE ION CHANNEL"/>
    <property type="match status" value="1"/>
</dbReference>
<dbReference type="SUPFAM" id="SSF50182">
    <property type="entry name" value="Sm-like ribonucleoproteins"/>
    <property type="match status" value="1"/>
</dbReference>
<keyword evidence="6 10" id="KW-0472">Membrane</keyword>